<proteinExistence type="predicted"/>
<accession>A0A0D2XD95</accession>
<dbReference type="EnsemblFungi" id="FOXG_01870T0">
    <property type="protein sequence ID" value="FOXG_01870P0"/>
    <property type="gene ID" value="FOXG_01870"/>
</dbReference>
<dbReference type="STRING" id="426428.A0A0D2XD95"/>
<reference evidence="1" key="2">
    <citation type="submission" date="2025-08" db="UniProtKB">
        <authorList>
            <consortium name="EnsemblFungi"/>
        </authorList>
    </citation>
    <scope>IDENTIFICATION</scope>
    <source>
        <strain evidence="1">4287 / CBS 123668 / FGSC 9935 / NRRL 34936</strain>
    </source>
</reference>
<sequence>MPLAPHTLPYNLIRAHLQGSIAQPRAIQQITEPHLPVGFQGGDLQSSTMSSPGDNHSLFARHYIDYVYAPGLLLIVGTLIVKEGMGSLGCSCRRSIRHLQLHGLPGQDKS</sequence>
<reference evidence="2" key="1">
    <citation type="journal article" date="2012" name="Mol. Plant Microbe Interact.">
        <title>A highly conserved effector in Fusarium oxysporum is required for full virulence on Arabidopsis.</title>
        <authorList>
            <person name="Thatcher L.F."/>
            <person name="Gardiner D.M."/>
            <person name="Kazan K."/>
            <person name="Manners J."/>
        </authorList>
    </citation>
    <scope>NUCLEOTIDE SEQUENCE [LARGE SCALE GENOMIC DNA]</scope>
    <source>
        <strain evidence="2">Fo5176</strain>
    </source>
</reference>
<evidence type="ECO:0000313" key="2">
    <source>
        <dbReference type="Proteomes" id="UP000002489"/>
    </source>
</evidence>
<organism evidence="1 2">
    <name type="scientific">Fusarium oxysporum (strain Fo5176)</name>
    <name type="common">Fusarium vascular wilt</name>
    <dbReference type="NCBI Taxonomy" id="660025"/>
    <lineage>
        <taxon>Eukaryota</taxon>
        <taxon>Fungi</taxon>
        <taxon>Dikarya</taxon>
        <taxon>Ascomycota</taxon>
        <taxon>Pezizomycotina</taxon>
        <taxon>Sordariomycetes</taxon>
        <taxon>Hypocreomycetidae</taxon>
        <taxon>Hypocreales</taxon>
        <taxon>Nectriaceae</taxon>
        <taxon>Fusarium</taxon>
        <taxon>Fusarium oxysporum species complex</taxon>
    </lineage>
</organism>
<dbReference type="AlphaFoldDB" id="A0A0D2XD95"/>
<protein>
    <submittedName>
        <fullName evidence="1">Uncharacterized protein</fullName>
    </submittedName>
</protein>
<dbReference type="Proteomes" id="UP000002489">
    <property type="component" value="Unassembled WGS sequence"/>
</dbReference>
<name>A0A0D2XD95_FUSOF</name>
<evidence type="ECO:0000313" key="1">
    <source>
        <dbReference type="EnsemblFungi" id="FOXG_01870P0"/>
    </source>
</evidence>